<feature type="transmembrane region" description="Helical" evidence="1">
    <location>
        <begin position="172"/>
        <end position="194"/>
    </location>
</feature>
<feature type="transmembrane region" description="Helical" evidence="1">
    <location>
        <begin position="139"/>
        <end position="160"/>
    </location>
</feature>
<dbReference type="InterPro" id="IPR048147">
    <property type="entry name" value="CBO0543-like"/>
</dbReference>
<protein>
    <submittedName>
        <fullName evidence="2">Uncharacterized protein</fullName>
    </submittedName>
</protein>
<keyword evidence="1" id="KW-0472">Membrane</keyword>
<sequence>MMGVSLWTIRVVEMIAVAVSAAGSIWIMRHDKKRYGVLYALSAAVGILLCLAFVFAGFYTFPVKLIPHPPIPLIEMLTVVPFFTLLGVRYSPKEWAWKLPFYFAGVQVIMTLELVALLSPLRLIEYNEQWDAWDSYTAWWLYLLLFEWIGGNIVPADARAPLAASSFRYGRWGWIIVHAVAMATVFLAGVYTGWSISSR</sequence>
<dbReference type="EMBL" id="CP006254">
    <property type="protein sequence ID" value="AGT32069.2"/>
    <property type="molecule type" value="Genomic_DNA"/>
</dbReference>
<feature type="transmembrane region" description="Helical" evidence="1">
    <location>
        <begin position="6"/>
        <end position="28"/>
    </location>
</feature>
<proteinExistence type="predicted"/>
<accession>S5YZB4</accession>
<dbReference type="STRING" id="1921421.M493_08980"/>
<evidence type="ECO:0000256" key="1">
    <source>
        <dbReference type="SAM" id="Phobius"/>
    </source>
</evidence>
<evidence type="ECO:0000313" key="3">
    <source>
        <dbReference type="Proteomes" id="UP000015500"/>
    </source>
</evidence>
<reference evidence="2 3" key="1">
    <citation type="journal article" date="2014" name="Genome Announc.">
        <title>Complete Genome Sequence of the Thermophilic Polychlorinated Biphenyl Degrader Geobacillus sp. Strain JF8 (NBRC 109937).</title>
        <authorList>
            <person name="Shintani M."/>
            <person name="Ohtsubo Y."/>
            <person name="Fukuda K."/>
            <person name="Hosoyama A."/>
            <person name="Ohji S."/>
            <person name="Yamazoe A."/>
            <person name="Fujita N."/>
            <person name="Nagata Y."/>
            <person name="Tsuda M."/>
            <person name="Hatta T."/>
            <person name="Kimbara K."/>
        </authorList>
    </citation>
    <scope>NUCLEOTIDE SEQUENCE [LARGE SCALE GENOMIC DNA]</scope>
    <source>
        <strain evidence="2 3">JF8</strain>
    </source>
</reference>
<dbReference type="AlphaFoldDB" id="S5YZB4"/>
<dbReference type="NCBIfam" id="NF041644">
    <property type="entry name" value="CBO0543_fam"/>
    <property type="match status" value="1"/>
</dbReference>
<name>S5YZB4_GEOG3</name>
<evidence type="ECO:0000313" key="2">
    <source>
        <dbReference type="EMBL" id="AGT32069.2"/>
    </source>
</evidence>
<feature type="transmembrane region" description="Helical" evidence="1">
    <location>
        <begin position="35"/>
        <end position="59"/>
    </location>
</feature>
<feature type="transmembrane region" description="Helical" evidence="1">
    <location>
        <begin position="100"/>
        <end position="119"/>
    </location>
</feature>
<organism evidence="2 3">
    <name type="scientific">Geobacillus genomosp. 3</name>
    <dbReference type="NCBI Taxonomy" id="1921421"/>
    <lineage>
        <taxon>Bacteria</taxon>
        <taxon>Bacillati</taxon>
        <taxon>Bacillota</taxon>
        <taxon>Bacilli</taxon>
        <taxon>Bacillales</taxon>
        <taxon>Anoxybacillaceae</taxon>
        <taxon>Geobacillus</taxon>
    </lineage>
</organism>
<keyword evidence="1" id="KW-0812">Transmembrane</keyword>
<gene>
    <name evidence="2" type="ORF">M493_08980</name>
</gene>
<dbReference type="KEGG" id="gjf:M493_08980"/>
<keyword evidence="1" id="KW-1133">Transmembrane helix</keyword>
<dbReference type="HOGENOM" id="CLU_119464_0_0_9"/>
<feature type="transmembrane region" description="Helical" evidence="1">
    <location>
        <begin position="71"/>
        <end position="88"/>
    </location>
</feature>
<keyword evidence="3" id="KW-1185">Reference proteome</keyword>
<dbReference type="Proteomes" id="UP000015500">
    <property type="component" value="Chromosome"/>
</dbReference>